<dbReference type="InterPro" id="IPR036305">
    <property type="entry name" value="RGS_sf"/>
</dbReference>
<organism evidence="5 6">
    <name type="scientific">Smittium culicis</name>
    <dbReference type="NCBI Taxonomy" id="133412"/>
    <lineage>
        <taxon>Eukaryota</taxon>
        <taxon>Fungi</taxon>
        <taxon>Fungi incertae sedis</taxon>
        <taxon>Zoopagomycota</taxon>
        <taxon>Kickxellomycotina</taxon>
        <taxon>Harpellomycetes</taxon>
        <taxon>Harpellales</taxon>
        <taxon>Legeriomycetaceae</taxon>
        <taxon>Smittium</taxon>
    </lineage>
</organism>
<dbReference type="OrthoDB" id="120967at2759"/>
<dbReference type="PANTHER" id="PTHR22775">
    <property type="entry name" value="SORTING NEXIN"/>
    <property type="match status" value="1"/>
</dbReference>
<dbReference type="SMART" id="SM00313">
    <property type="entry name" value="PXA"/>
    <property type="match status" value="1"/>
</dbReference>
<dbReference type="Pfam" id="PF08628">
    <property type="entry name" value="Nexin_C"/>
    <property type="match status" value="1"/>
</dbReference>
<sequence>MDDSNGMNSALILILFCVNLFVYYREFSFPWYPNKAKLQRISSNRRKAGNPRYIPGFLGFYQLVFGNSQIRPFPKLKFIEKTDFDPNNSSYPSKYSRKFEKSNNSFKFKSNKSKKQNVIDFDIFDLKTPGSTELNGAILDFVKLIIKDFIQSWYSHISADPNFQNLLQDEICFTLKAVNMRIQNFDLEKFMAKNVISRLSEHMYKYRKAERISSSLLQKNKKAKDNNVLNSALNVENGDYNYNILTNVDELKEITNIVFRKISFHPSLEYKNENSCDKKKDPKAKSNKNMEFDLLNNQEKLGISNHIRKRVEKILPFIQKPSATFSSVRNILLRELISCSIFSPIIELLSDPDTINMLIEDQLIGHIKDQNLPEEISSVLGDQANAHNNTDKSKDVENAAKKATDSIEQLFQIINKTNNKEQLLDYRDEILEQIRKKRILILGQRRDSIVHGELVSDVMTFINQLYLSKKLIESRIIQNNSNLNSPSKKKNLFSPSSSLNKNKNLQTSKNSFFKTSIYAESNPYTMSKRSSLSNFPQGETASSDLPTFKLYEILNNVNGISAFAEFMDSVGLRFNLEYWLNINGLINSESKLQISSVVINSLWKTYFTRRVDELIANSDLIGDVQKYLKNFRKPDSIELSHLSSAECLKAFQLMISVQNDIYLNINKFQYPSFLKTSHYIRFLHAFALSPQSGKIFGNHRDFSLFHDESEYANKSSKSKHTDFRLNDVIDHKMLSVLNDSNTSFNDLELLGGRDITNSARNFNNHDSYYPTQNYLKLFSLPTASSTDTDSSHSLNYLPHVALKAAKPEVEILNTENGELCSSKSNSALSFLKSISDISRSDNNVKQPITLGNADFQNLDVTGNSQTIISTSNSGDSQPSGLSVDLPSLNAKNSQIDFTNCQYRPPLVYEDVVGVDNLELAIPPGSPHLKDITPFRQNLSDFDYSSVGDKKVLLTEFDTKNCYDEKSSIYYENKLTGNLFISNDLLVLNGNLLLLSHKIEILNSLIKISEAKKSTINERILKDILNVFNNNLVHLKKTKIIYEFFYFRNLVNSKNTKIEISTITEYNPTFSNSETSLPEYEKYSMNKKTLVDISQGQSKSYESLPSSSNMDQNQYRDMFKETGKKKLWSPQMFSDSSSFGSKQLLTKFNINVLKLDPVTSEFKLNWIVTKSYRQICEFHKKLVFVYPDALSDIKFPFFRKSLFGFLKRSKESEKASLEAYFNLILDKNEIIKSDVFKRFMSTPASKISNMNALAGQIGNKSSNLDKSSPNFRVFTDLNYIHNTSLGIDNIKVFDHSAITNEIEEYLDYISRSNKTRIDSKLHIESVYEHISSNIINSIRPDANLAASSLRKIYSKESINSELNILTNVDISKDVSTSNVILPEDLKDDSKPIEHLPEIENITCDLSNKKNPYSFEIFKDVNYSLINGLNKIYPKFILDSNINPSKLLDYAFGGKVSDIEKDKIKILADDITQLKYDSENRYLDPTIKDSAADYENKITFSTSNSDFYSDSDPADEAFKTSLIPDSSSIHSSKANIKKNYLGSKKSTSSSVYTLKRMNNIITDESYSSNYNLPRNSSFLSLRRYPNAKKVSKPHSLRAKRSSYFKERSSSSLRKDLKFSDKRHYMDPRIILKPLGATKDRRSDNFSNGLLSGRQLENNVTLGSALTELFIEVFNLKNRNNWLRRNTLVVLLKIVIGTTIDRKTKELLKYILSPTQVVSYIKMAQDILWPLSNNFHFTVPNNIRSPATKLDTYNKAKKHLLYYIPLLLGNLVGKKNAYIGTNRVFNLLQVQKFNAHLVMVLFDDIMDQLFPESSTGY</sequence>
<dbReference type="Gene3D" id="3.30.1520.10">
    <property type="entry name" value="Phox-like domain"/>
    <property type="match status" value="1"/>
</dbReference>
<dbReference type="InterPro" id="IPR044926">
    <property type="entry name" value="RGS_subdomain_2"/>
</dbReference>
<dbReference type="Pfam" id="PF00787">
    <property type="entry name" value="PX"/>
    <property type="match status" value="1"/>
</dbReference>
<evidence type="ECO:0000259" key="3">
    <source>
        <dbReference type="PROSITE" id="PS50132"/>
    </source>
</evidence>
<dbReference type="GO" id="GO:0035091">
    <property type="term" value="F:phosphatidylinositol binding"/>
    <property type="evidence" value="ECO:0007669"/>
    <property type="project" value="InterPro"/>
</dbReference>
<dbReference type="PROSITE" id="PS51207">
    <property type="entry name" value="PXA"/>
    <property type="match status" value="1"/>
</dbReference>
<dbReference type="Pfam" id="PF02194">
    <property type="entry name" value="PXA"/>
    <property type="match status" value="1"/>
</dbReference>
<dbReference type="InterPro" id="IPR013937">
    <property type="entry name" value="Sorting_nexin_C"/>
</dbReference>
<dbReference type="PROSITE" id="PS50132">
    <property type="entry name" value="RGS"/>
    <property type="match status" value="1"/>
</dbReference>
<evidence type="ECO:0000256" key="1">
    <source>
        <dbReference type="ARBA" id="ARBA00010883"/>
    </source>
</evidence>
<dbReference type="SUPFAM" id="SSF48097">
    <property type="entry name" value="Regulator of G-protein signaling, RGS"/>
    <property type="match status" value="1"/>
</dbReference>
<comment type="similarity">
    <text evidence="1">Belongs to the sorting nexin family.</text>
</comment>
<gene>
    <name evidence="5" type="ORF">AYI69_g6118</name>
</gene>
<feature type="domain" description="RGS" evidence="3">
    <location>
        <begin position="549"/>
        <end position="683"/>
    </location>
</feature>
<dbReference type="EMBL" id="LSSM01002693">
    <property type="protein sequence ID" value="OMJ20674.1"/>
    <property type="molecule type" value="Genomic_DNA"/>
</dbReference>
<comment type="caution">
    <text evidence="5">The sequence shown here is derived from an EMBL/GenBank/DDBJ whole genome shotgun (WGS) entry which is preliminary data.</text>
</comment>
<name>A0A1R1Y1J5_9FUNG</name>
<dbReference type="InterPro" id="IPR003114">
    <property type="entry name" value="Phox_assoc"/>
</dbReference>
<evidence type="ECO:0000259" key="4">
    <source>
        <dbReference type="PROSITE" id="PS51207"/>
    </source>
</evidence>
<keyword evidence="6" id="KW-1185">Reference proteome</keyword>
<keyword evidence="2" id="KW-0472">Membrane</keyword>
<evidence type="ECO:0000313" key="5">
    <source>
        <dbReference type="EMBL" id="OMJ20674.1"/>
    </source>
</evidence>
<evidence type="ECO:0000313" key="6">
    <source>
        <dbReference type="Proteomes" id="UP000187429"/>
    </source>
</evidence>
<protein>
    <submittedName>
        <fullName evidence="5">Sorting nexin-25</fullName>
    </submittedName>
</protein>
<dbReference type="InterPro" id="IPR001683">
    <property type="entry name" value="PX_dom"/>
</dbReference>
<proteinExistence type="inferred from homology"/>
<reference evidence="6" key="1">
    <citation type="submission" date="2017-01" db="EMBL/GenBank/DDBJ databases">
        <authorList>
            <person name="Wang Y."/>
            <person name="White M."/>
            <person name="Kvist S."/>
            <person name="Moncalvo J.-M."/>
        </authorList>
    </citation>
    <scope>NUCLEOTIDE SEQUENCE [LARGE SCALE GENOMIC DNA]</scope>
    <source>
        <strain evidence="6">ID-206-W2</strain>
    </source>
</reference>
<keyword evidence="2" id="KW-0812">Transmembrane</keyword>
<dbReference type="SUPFAM" id="SSF64268">
    <property type="entry name" value="PX domain"/>
    <property type="match status" value="1"/>
</dbReference>
<feature type="domain" description="PXA" evidence="4">
    <location>
        <begin position="131"/>
        <end position="367"/>
    </location>
</feature>
<keyword evidence="2" id="KW-1133">Transmembrane helix</keyword>
<accession>A0A1R1Y1J5</accession>
<feature type="transmembrane region" description="Helical" evidence="2">
    <location>
        <begin position="7"/>
        <end position="24"/>
    </location>
</feature>
<evidence type="ECO:0000256" key="2">
    <source>
        <dbReference type="SAM" id="Phobius"/>
    </source>
</evidence>
<dbReference type="PANTHER" id="PTHR22775:SF3">
    <property type="entry name" value="SORTING NEXIN-13"/>
    <property type="match status" value="1"/>
</dbReference>
<dbReference type="InterPro" id="IPR036871">
    <property type="entry name" value="PX_dom_sf"/>
</dbReference>
<dbReference type="Gene3D" id="1.10.167.10">
    <property type="entry name" value="Regulator of G-protein Signalling 4, domain 2"/>
    <property type="match status" value="1"/>
</dbReference>
<dbReference type="Proteomes" id="UP000187429">
    <property type="component" value="Unassembled WGS sequence"/>
</dbReference>
<dbReference type="Pfam" id="PF00615">
    <property type="entry name" value="RGS"/>
    <property type="match status" value="1"/>
</dbReference>
<dbReference type="InterPro" id="IPR016137">
    <property type="entry name" value="RGS"/>
</dbReference>